<evidence type="ECO:0000256" key="2">
    <source>
        <dbReference type="ARBA" id="ARBA00023015"/>
    </source>
</evidence>
<evidence type="ECO:0000256" key="5">
    <source>
        <dbReference type="ARBA" id="ARBA00023242"/>
    </source>
</evidence>
<feature type="region of interest" description="Disordered" evidence="6">
    <location>
        <begin position="485"/>
        <end position="512"/>
    </location>
</feature>
<dbReference type="PROSITE" id="PS50888">
    <property type="entry name" value="BHLH"/>
    <property type="match status" value="1"/>
</dbReference>
<reference evidence="8" key="1">
    <citation type="submission" date="2019-08" db="EMBL/GenBank/DDBJ databases">
        <title>A hierarchical and feedback regulation network constructed by MYB-bHLH-WD40 complexes determines the pigmentation of mulberry fruits.</title>
        <authorList>
            <person name="Li H."/>
        </authorList>
    </citation>
    <scope>NUCLEOTIDE SEQUENCE</scope>
    <source>
        <tissue evidence="8">Fruit</tissue>
    </source>
</reference>
<accession>A0A7G3WX92</accession>
<keyword evidence="5" id="KW-0539">Nucleus</keyword>
<dbReference type="InterPro" id="IPR036638">
    <property type="entry name" value="HLH_DNA-bd_sf"/>
</dbReference>
<dbReference type="InterPro" id="IPR011598">
    <property type="entry name" value="bHLH_dom"/>
</dbReference>
<dbReference type="Gene3D" id="4.10.280.10">
    <property type="entry name" value="Helix-loop-helix DNA-binding domain"/>
    <property type="match status" value="1"/>
</dbReference>
<keyword evidence="3" id="KW-0010">Activator</keyword>
<dbReference type="EMBL" id="MN337862">
    <property type="protein sequence ID" value="QLF96265.1"/>
    <property type="molecule type" value="mRNA"/>
</dbReference>
<dbReference type="AlphaFoldDB" id="A0A7G3WX92"/>
<dbReference type="GO" id="GO:0046983">
    <property type="term" value="F:protein dimerization activity"/>
    <property type="evidence" value="ECO:0007669"/>
    <property type="project" value="InterPro"/>
</dbReference>
<feature type="region of interest" description="Disordered" evidence="6">
    <location>
        <begin position="221"/>
        <end position="254"/>
    </location>
</feature>
<gene>
    <name evidence="8" type="primary">GL3</name>
</gene>
<protein>
    <submittedName>
        <fullName evidence="8">Basic Helix Loop Helix protein</fullName>
    </submittedName>
</protein>
<dbReference type="SUPFAM" id="SSF47459">
    <property type="entry name" value="HLH, helix-loop-helix DNA-binding domain"/>
    <property type="match status" value="1"/>
</dbReference>
<proteinExistence type="evidence at transcript level"/>
<dbReference type="GO" id="GO:0005634">
    <property type="term" value="C:nucleus"/>
    <property type="evidence" value="ECO:0007669"/>
    <property type="project" value="UniProtKB-SubCell"/>
</dbReference>
<dbReference type="GO" id="GO:0080090">
    <property type="term" value="P:regulation of primary metabolic process"/>
    <property type="evidence" value="ECO:0007669"/>
    <property type="project" value="UniProtKB-ARBA"/>
</dbReference>
<evidence type="ECO:0000256" key="3">
    <source>
        <dbReference type="ARBA" id="ARBA00023159"/>
    </source>
</evidence>
<evidence type="ECO:0000256" key="1">
    <source>
        <dbReference type="ARBA" id="ARBA00004123"/>
    </source>
</evidence>
<comment type="subcellular location">
    <subcellularLocation>
        <location evidence="1">Nucleus</location>
    </subcellularLocation>
</comment>
<feature type="compositionally biased region" description="Polar residues" evidence="6">
    <location>
        <begin position="241"/>
        <end position="250"/>
    </location>
</feature>
<keyword evidence="2" id="KW-0805">Transcription regulation</keyword>
<evidence type="ECO:0000256" key="6">
    <source>
        <dbReference type="SAM" id="MobiDB-lite"/>
    </source>
</evidence>
<dbReference type="InterPro" id="IPR054502">
    <property type="entry name" value="bHLH-TF_ACT-like_plant"/>
</dbReference>
<evidence type="ECO:0000256" key="4">
    <source>
        <dbReference type="ARBA" id="ARBA00023163"/>
    </source>
</evidence>
<organism evidence="8">
    <name type="scientific">Morus alba</name>
    <name type="common">White mulberry</name>
    <dbReference type="NCBI Taxonomy" id="3498"/>
    <lineage>
        <taxon>Eukaryota</taxon>
        <taxon>Viridiplantae</taxon>
        <taxon>Streptophyta</taxon>
        <taxon>Embryophyta</taxon>
        <taxon>Tracheophyta</taxon>
        <taxon>Spermatophyta</taxon>
        <taxon>Magnoliopsida</taxon>
        <taxon>eudicotyledons</taxon>
        <taxon>Gunneridae</taxon>
        <taxon>Pentapetalae</taxon>
        <taxon>rosids</taxon>
        <taxon>fabids</taxon>
        <taxon>Rosales</taxon>
        <taxon>Moraceae</taxon>
        <taxon>Moreae</taxon>
        <taxon>Morus</taxon>
    </lineage>
</organism>
<dbReference type="PANTHER" id="PTHR46266">
    <property type="entry name" value="TRANSCRIPTION FACTOR TT8"/>
    <property type="match status" value="1"/>
</dbReference>
<name>A0A7G3WX92_MORAL</name>
<dbReference type="Pfam" id="PF00010">
    <property type="entry name" value="HLH"/>
    <property type="match status" value="1"/>
</dbReference>
<evidence type="ECO:0000259" key="7">
    <source>
        <dbReference type="PROSITE" id="PS50888"/>
    </source>
</evidence>
<dbReference type="Pfam" id="PF22754">
    <property type="entry name" value="bHLH-TF_ACT-like_plant"/>
    <property type="match status" value="1"/>
</dbReference>
<dbReference type="SMART" id="SM00353">
    <property type="entry name" value="HLH"/>
    <property type="match status" value="1"/>
</dbReference>
<feature type="domain" description="BHLH" evidence="7">
    <location>
        <begin position="421"/>
        <end position="470"/>
    </location>
</feature>
<feature type="compositionally biased region" description="Basic and acidic residues" evidence="6">
    <location>
        <begin position="485"/>
        <end position="501"/>
    </location>
</feature>
<dbReference type="PANTHER" id="PTHR46266:SF3">
    <property type="entry name" value="TRANSCRIPTION FACTOR EGL1"/>
    <property type="match status" value="1"/>
</dbReference>
<keyword evidence="4" id="KW-0804">Transcription</keyword>
<sequence>MATGLQNEDKVPENLKKQLALAVRSIQWSYAIFWSISARQPGVLEWGEGYYNGDIKTRKTVQAVELNADQIGLQRSEQLRALYESLSAGEANPQAKRPSAALSPEDLSDTEWYYLVCMSFVFNTGQGLPGRTLADGQPIWLCNAPFADSKVFSRSLLAKSASIQTVACFPFLGGVIELGVTDLVVEDYALIDQVKMSILEIPYTKSSKKSDLGADKGFAGVPTPVAGGEEINLSSPSPSSNGLEPNQPTEDSFMVEGKNGAASQVQSWQVMDDEVSNCVPQSMDSSDCISQTLVEPEKVAPGSKHETAQDHRVKDLKECNQTKISSLDSRSEDIHYKGVISTLFKSSHQLILGPNFQNLHQGSSFISWKKGRVAKKPRVGASQKLVKKALFEVPRMHVKRMVDSAEDNGNKNGAWRPESDEVGVNHALSERRRRERLNEKFSILKTMIPSLTKDDKVSILDDAIEYLKGLERRIEELESCRELEDLEPKTRRKPQDAREGTSDNYGNKKNVNVKKPSVNKRKACDMEEVGPYANHAVSKDSSADSIAVSIKNKVVIIEIRCPWREGLLLEIIDALSNLHLDSHSVQSSTVDGIISLIIQSTIKGPNPVSAATIKQELQRIAWNS</sequence>
<evidence type="ECO:0000313" key="8">
    <source>
        <dbReference type="EMBL" id="QLF96265.1"/>
    </source>
</evidence>
<dbReference type="InterPro" id="IPR025610">
    <property type="entry name" value="MYC/MYB_N"/>
</dbReference>
<dbReference type="Pfam" id="PF14215">
    <property type="entry name" value="bHLH-MYC_N"/>
    <property type="match status" value="1"/>
</dbReference>